<evidence type="ECO:0000256" key="7">
    <source>
        <dbReference type="SAM" id="SignalP"/>
    </source>
</evidence>
<proteinExistence type="inferred from homology"/>
<dbReference type="GO" id="GO:0015846">
    <property type="term" value="P:polyamine transport"/>
    <property type="evidence" value="ECO:0007669"/>
    <property type="project" value="InterPro"/>
</dbReference>
<evidence type="ECO:0000256" key="6">
    <source>
        <dbReference type="PIRSR" id="PIRSR019574-1"/>
    </source>
</evidence>
<dbReference type="GeneID" id="97326352"/>
<evidence type="ECO:0000313" key="10">
    <source>
        <dbReference type="Proteomes" id="UP001170481"/>
    </source>
</evidence>
<keyword evidence="4 5" id="KW-0574">Periplasm</keyword>
<dbReference type="EMBL" id="JASCSA010000001">
    <property type="protein sequence ID" value="MDI5882881.1"/>
    <property type="molecule type" value="Genomic_DNA"/>
</dbReference>
<evidence type="ECO:0000313" key="11">
    <source>
        <dbReference type="Proteomes" id="UP001229025"/>
    </source>
</evidence>
<dbReference type="PANTHER" id="PTHR30222">
    <property type="entry name" value="SPERMIDINE/PUTRESCINE-BINDING PERIPLASMIC PROTEIN"/>
    <property type="match status" value="1"/>
</dbReference>
<name>A0AAP4WZ96_9GAMM</name>
<dbReference type="PANTHER" id="PTHR30222:SF17">
    <property type="entry name" value="SPERMIDINE_PUTRESCINE-BINDING PERIPLASMIC PROTEIN"/>
    <property type="match status" value="1"/>
</dbReference>
<dbReference type="InterPro" id="IPR006059">
    <property type="entry name" value="SBP"/>
</dbReference>
<dbReference type="Gene3D" id="3.40.190.10">
    <property type="entry name" value="Periplasmic binding protein-like II"/>
    <property type="match status" value="2"/>
</dbReference>
<dbReference type="EMBL" id="JAUORK010000001">
    <property type="protein sequence ID" value="MDO6670731.1"/>
    <property type="molecule type" value="Genomic_DNA"/>
</dbReference>
<reference evidence="9" key="2">
    <citation type="submission" date="2023-07" db="EMBL/GenBank/DDBJ databases">
        <title>Genome content predicts the carbon catabolic preferences of heterotrophic bacteria.</title>
        <authorList>
            <person name="Gralka M."/>
        </authorList>
    </citation>
    <scope>NUCLEOTIDE SEQUENCE</scope>
    <source>
        <strain evidence="9">C2R13</strain>
    </source>
</reference>
<reference evidence="8" key="4">
    <citation type="submission" date="2024-05" db="EMBL/GenBank/DDBJ databases">
        <title>Genome-based characterization of strain KMM 296 and proposal for reclassification of Cobetia litoralis and Cobetia pacifica, and emended description of the species Cobetia amphilecti and Cobetia marina.</title>
        <authorList>
            <person name="Balabanova L."/>
            <person name="Nedashkovskaya O."/>
        </authorList>
    </citation>
    <scope>NUCLEOTIDE SEQUENCE</scope>
    <source>
        <strain evidence="8">NRIC 0815</strain>
    </source>
</reference>
<evidence type="ECO:0000256" key="1">
    <source>
        <dbReference type="ARBA" id="ARBA00004418"/>
    </source>
</evidence>
<dbReference type="GO" id="GO:0042597">
    <property type="term" value="C:periplasmic space"/>
    <property type="evidence" value="ECO:0007669"/>
    <property type="project" value="UniProtKB-SubCell"/>
</dbReference>
<keyword evidence="2 5" id="KW-0813">Transport</keyword>
<feature type="chain" id="PRO_5042864598" description="Putrescine-binding periplasmic protein" evidence="7">
    <location>
        <begin position="31"/>
        <end position="358"/>
    </location>
</feature>
<evidence type="ECO:0000256" key="5">
    <source>
        <dbReference type="PIRNR" id="PIRNR019574"/>
    </source>
</evidence>
<dbReference type="Pfam" id="PF13416">
    <property type="entry name" value="SBP_bac_8"/>
    <property type="match status" value="1"/>
</dbReference>
<gene>
    <name evidence="9" type="ORF">Q4535_01235</name>
    <name evidence="8" type="ORF">QLT01_00760</name>
</gene>
<keyword evidence="11" id="KW-1185">Reference proteome</keyword>
<reference evidence="11" key="3">
    <citation type="submission" date="2023-07" db="EMBL/GenBank/DDBJ databases">
        <title>Genome-based characterization of strain KMM 296 and proposal for reclassification of Cobetia litoralis and Cobetia pacifica, and emended description of the species Cobetia amphilecti and Cobetia marina.</title>
        <authorList>
            <person name="Balabanova L."/>
            <person name="Nedashkovskaya O."/>
        </authorList>
    </citation>
    <scope>NUCLEOTIDE SEQUENCE [LARGE SCALE GENOMIC DNA]</scope>
    <source>
        <strain evidence="11">NRIC 0815</strain>
    </source>
</reference>
<dbReference type="GO" id="GO:0019808">
    <property type="term" value="F:polyamine binding"/>
    <property type="evidence" value="ECO:0007669"/>
    <property type="project" value="InterPro"/>
</dbReference>
<feature type="binding site" evidence="6">
    <location>
        <position position="337"/>
    </location>
    <ligand>
        <name>spermidine</name>
        <dbReference type="ChEBI" id="CHEBI:57834"/>
    </ligand>
</feature>
<sequence length="358" mass="40479">MQGTRFPLRAAGLMAAVSLASVATSAPVLAADDSDKVLYVYNWTEYMPDEVIERFEEQTGIDVVYSTFDSNEAMYAKLKLLDSDNSYDLVFPSTYYIDKMAREGLLQKLDVSKLDHFEDLDPNLVDRDFDKGNQYSVPYMWGSAGIGYNPDYVEEGALTSWNDLWNDKYRDKLLLSNDMREVFHVALASLGFSGNTTDPDEIKAAYEKLTQLMPNVRAFNSDAARVPFMQGEVDAGLIWNGEVYQANQEGVPVEYVYPKEGIILWMDTMAIPSNARHVDAAYQFIDYLISPEVSKEISEYVGYTTPSLAAKNMMDPEVRDNPVVFPTQQDLARGEFQTDVGDALSIYQKYWEQLKTGH</sequence>
<reference evidence="8 11" key="1">
    <citation type="submission" date="2023-04" db="EMBL/GenBank/DDBJ databases">
        <authorList>
            <person name="Otstavnykh N."/>
            <person name="Seitkalieva A."/>
            <person name="Bystritskaya E."/>
        </authorList>
    </citation>
    <scope>NUCLEOTIDE SEQUENCE [LARGE SCALE GENOMIC DNA]</scope>
    <source>
        <strain evidence="8 11">NRIC 0815</strain>
    </source>
</reference>
<dbReference type="PRINTS" id="PR00909">
    <property type="entry name" value="SPERMDNBNDNG"/>
</dbReference>
<evidence type="ECO:0000256" key="4">
    <source>
        <dbReference type="ARBA" id="ARBA00022764"/>
    </source>
</evidence>
<dbReference type="SUPFAM" id="SSF53850">
    <property type="entry name" value="Periplasmic binding protein-like II"/>
    <property type="match status" value="1"/>
</dbReference>
<evidence type="ECO:0000256" key="3">
    <source>
        <dbReference type="ARBA" id="ARBA00022729"/>
    </source>
</evidence>
<evidence type="ECO:0000256" key="2">
    <source>
        <dbReference type="ARBA" id="ARBA00022448"/>
    </source>
</evidence>
<dbReference type="InterPro" id="IPR001188">
    <property type="entry name" value="Sperm_putr-bd"/>
</dbReference>
<dbReference type="PIRSF" id="PIRSF019574">
    <property type="entry name" value="Periplasmic_polyamine_BP"/>
    <property type="match status" value="1"/>
</dbReference>
<comment type="subcellular location">
    <subcellularLocation>
        <location evidence="1 5">Periplasm</location>
    </subcellularLocation>
</comment>
<feature type="binding site" evidence="6">
    <location>
        <position position="45"/>
    </location>
    <ligand>
        <name>spermidine</name>
        <dbReference type="ChEBI" id="CHEBI:57834"/>
    </ligand>
</feature>
<feature type="binding site" evidence="6">
    <location>
        <begin position="178"/>
        <end position="181"/>
    </location>
    <ligand>
        <name>spermidine</name>
        <dbReference type="ChEBI" id="CHEBI:57834"/>
    </ligand>
</feature>
<feature type="signal peptide" evidence="7">
    <location>
        <begin position="1"/>
        <end position="30"/>
    </location>
</feature>
<dbReference type="Proteomes" id="UP001229025">
    <property type="component" value="Unassembled WGS sequence"/>
</dbReference>
<dbReference type="AlphaFoldDB" id="A0AAP4WZ96"/>
<evidence type="ECO:0000313" key="9">
    <source>
        <dbReference type="EMBL" id="MDO6670731.1"/>
    </source>
</evidence>
<accession>A0AAP4WZ96</accession>
<dbReference type="Proteomes" id="UP001170481">
    <property type="component" value="Unassembled WGS sequence"/>
</dbReference>
<evidence type="ECO:0000313" key="8">
    <source>
        <dbReference type="EMBL" id="MDI5882881.1"/>
    </source>
</evidence>
<dbReference type="RefSeq" id="WP_197738736.1">
    <property type="nucleotide sequence ID" value="NZ_CANLSP010000001.1"/>
</dbReference>
<comment type="similarity">
    <text evidence="5">Belongs to the bacterial solute-binding protein PotD/PotF family.</text>
</comment>
<feature type="binding site" evidence="6">
    <location>
        <position position="95"/>
    </location>
    <ligand>
        <name>spermidine</name>
        <dbReference type="ChEBI" id="CHEBI:57834"/>
    </ligand>
</feature>
<keyword evidence="3 7" id="KW-0732">Signal</keyword>
<comment type="function">
    <text evidence="5">Required for the activity of the bacterial periplasmic transport system of putrescine.</text>
</comment>
<protein>
    <recommendedName>
        <fullName evidence="5">Putrescine-binding periplasmic protein</fullName>
    </recommendedName>
</protein>
<organism evidence="9 10">
    <name type="scientific">Cobetia amphilecti</name>
    <dbReference type="NCBI Taxonomy" id="1055104"/>
    <lineage>
        <taxon>Bacteria</taxon>
        <taxon>Pseudomonadati</taxon>
        <taxon>Pseudomonadota</taxon>
        <taxon>Gammaproteobacteria</taxon>
        <taxon>Oceanospirillales</taxon>
        <taxon>Halomonadaceae</taxon>
        <taxon>Cobetia</taxon>
    </lineage>
</organism>
<comment type="caution">
    <text evidence="9">The sequence shown here is derived from an EMBL/GenBank/DDBJ whole genome shotgun (WGS) entry which is preliminary data.</text>
</comment>